<dbReference type="InterPro" id="IPR004559">
    <property type="entry name" value="HemW-like"/>
</dbReference>
<evidence type="ECO:0000256" key="3">
    <source>
        <dbReference type="ARBA" id="ARBA00022617"/>
    </source>
</evidence>
<dbReference type="InterPro" id="IPR013785">
    <property type="entry name" value="Aldolase_TIM"/>
</dbReference>
<dbReference type="SFLD" id="SFLDG01082">
    <property type="entry name" value="B12-binding_domain_containing"/>
    <property type="match status" value="1"/>
</dbReference>
<dbReference type="SFLD" id="SFLDG01065">
    <property type="entry name" value="anaerobic_coproporphyrinogen-I"/>
    <property type="match status" value="1"/>
</dbReference>
<evidence type="ECO:0000259" key="10">
    <source>
        <dbReference type="PROSITE" id="PS51918"/>
    </source>
</evidence>
<keyword evidence="4 9" id="KW-0949">S-adenosyl-L-methionine</keyword>
<comment type="caution">
    <text evidence="11">The sequence shown here is derived from an EMBL/GenBank/DDBJ whole genome shotgun (WGS) entry which is preliminary data.</text>
</comment>
<reference evidence="11 12" key="1">
    <citation type="submission" date="2018-08" db="EMBL/GenBank/DDBJ databases">
        <title>Meiothermus roseus NBRC 110900 genome sequencing project.</title>
        <authorList>
            <person name="Da Costa M.S."/>
            <person name="Albuquerque L."/>
            <person name="Raposo P."/>
            <person name="Froufe H.J.C."/>
            <person name="Barroso C.S."/>
            <person name="Egas C."/>
        </authorList>
    </citation>
    <scope>NUCLEOTIDE SEQUENCE [LARGE SCALE GENOMIC DNA]</scope>
    <source>
        <strain evidence="11 12">NBRC 110900</strain>
    </source>
</reference>
<evidence type="ECO:0000256" key="6">
    <source>
        <dbReference type="ARBA" id="ARBA00023004"/>
    </source>
</evidence>
<keyword evidence="6 9" id="KW-0408">Iron</keyword>
<evidence type="ECO:0000256" key="4">
    <source>
        <dbReference type="ARBA" id="ARBA00022691"/>
    </source>
</evidence>
<dbReference type="InterPro" id="IPR034505">
    <property type="entry name" value="Coproporphyrinogen-III_oxidase"/>
</dbReference>
<dbReference type="PANTHER" id="PTHR13932:SF5">
    <property type="entry name" value="RADICAL S-ADENOSYL METHIONINE DOMAIN-CONTAINING PROTEIN 1, MITOCHONDRIAL"/>
    <property type="match status" value="1"/>
</dbReference>
<organism evidence="11 12">
    <name type="scientific">Calidithermus roseus</name>
    <dbReference type="NCBI Taxonomy" id="1644118"/>
    <lineage>
        <taxon>Bacteria</taxon>
        <taxon>Thermotogati</taxon>
        <taxon>Deinococcota</taxon>
        <taxon>Deinococci</taxon>
        <taxon>Thermales</taxon>
        <taxon>Thermaceae</taxon>
        <taxon>Calidithermus</taxon>
    </lineage>
</organism>
<dbReference type="GO" id="GO:0051539">
    <property type="term" value="F:4 iron, 4 sulfur cluster binding"/>
    <property type="evidence" value="ECO:0007669"/>
    <property type="project" value="UniProtKB-UniRule"/>
</dbReference>
<dbReference type="EMBL" id="QWLA01000075">
    <property type="protein sequence ID" value="RIH83526.1"/>
    <property type="molecule type" value="Genomic_DNA"/>
</dbReference>
<comment type="function">
    <text evidence="9">Probably acts as a heme chaperone, transferring heme to an unknown acceptor. Binds one molecule of heme per monomer, possibly covalently. Binds 1 [4Fe-4S] cluster. The cluster is coordinated with 3 cysteines and an exchangeable S-adenosyl-L-methionine.</text>
</comment>
<keyword evidence="9" id="KW-0963">Cytoplasm</keyword>
<dbReference type="Proteomes" id="UP000265341">
    <property type="component" value="Unassembled WGS sequence"/>
</dbReference>
<dbReference type="SMART" id="SM00729">
    <property type="entry name" value="Elp3"/>
    <property type="match status" value="1"/>
</dbReference>
<keyword evidence="7 9" id="KW-0411">Iron-sulfur</keyword>
<dbReference type="AlphaFoldDB" id="A0A399EIN6"/>
<keyword evidence="3 9" id="KW-0349">Heme</keyword>
<accession>A0A399EIN6</accession>
<name>A0A399EIN6_9DEIN</name>
<keyword evidence="12" id="KW-1185">Reference proteome</keyword>
<dbReference type="SFLD" id="SFLDF00562">
    <property type="entry name" value="HemN-like__clustered_with_heat"/>
    <property type="match status" value="1"/>
</dbReference>
<evidence type="ECO:0000313" key="11">
    <source>
        <dbReference type="EMBL" id="RIH83526.1"/>
    </source>
</evidence>
<dbReference type="OrthoDB" id="9808022at2"/>
<dbReference type="Gene3D" id="3.20.20.70">
    <property type="entry name" value="Aldolase class I"/>
    <property type="match status" value="1"/>
</dbReference>
<dbReference type="NCBIfam" id="TIGR00539">
    <property type="entry name" value="hemN_rel"/>
    <property type="match status" value="1"/>
</dbReference>
<gene>
    <name evidence="11" type="primary">hemN</name>
    <name evidence="11" type="ORF">Mrose_03010</name>
</gene>
<dbReference type="RefSeq" id="WP_119279671.1">
    <property type="nucleotide sequence ID" value="NZ_QWLA01000075.1"/>
</dbReference>
<keyword evidence="5 9" id="KW-0479">Metal-binding</keyword>
<evidence type="ECO:0000256" key="8">
    <source>
        <dbReference type="ARBA" id="ARBA00023186"/>
    </source>
</evidence>
<evidence type="ECO:0000256" key="9">
    <source>
        <dbReference type="RuleBase" id="RU364116"/>
    </source>
</evidence>
<proteinExistence type="inferred from homology"/>
<dbReference type="InterPro" id="IPR058240">
    <property type="entry name" value="rSAM_sf"/>
</dbReference>
<sequence length="377" mass="42013">MRSLYIHVPFCPTICPYCDFHVVRRYGGVVEAYLKRLAEEAAALHQRFPGPLETLYFGGGTPSFLRGHELERLFAALPWRLSLGAEVTMEANPGTLNPERLTLLKHLGVNRLSIGVQSFQDTVLKTLGRAHGRKGAFQAVEMSLEAGFRTSIDLILGLPGQDFEADLREAAAIGVGHVSAYTLQIEPGTPFEIQGIRLDEDLEAAAFEMAEQILGEAGLERYEVSNFARPGEESRHNQVYWRGEFWGALGPAAVGHYPKDVEARGSRLEGHEVYSVRATNPPLPRWLAGEAPSLEVISPLEYAREALMLGLRLREGVDITLVEGRSGLELWARLKKTVRELEERGLIWTHQTHLGATRVGLPLLHRLILQFWEALRA</sequence>
<keyword evidence="9" id="KW-0004">4Fe-4S</keyword>
<dbReference type="PANTHER" id="PTHR13932">
    <property type="entry name" value="COPROPORPHYRINIGEN III OXIDASE"/>
    <property type="match status" value="1"/>
</dbReference>
<dbReference type="GO" id="GO:0006779">
    <property type="term" value="P:porphyrin-containing compound biosynthetic process"/>
    <property type="evidence" value="ECO:0007669"/>
    <property type="project" value="InterPro"/>
</dbReference>
<evidence type="ECO:0000313" key="12">
    <source>
        <dbReference type="Proteomes" id="UP000265341"/>
    </source>
</evidence>
<dbReference type="InterPro" id="IPR006638">
    <property type="entry name" value="Elp3/MiaA/NifB-like_rSAM"/>
</dbReference>
<dbReference type="GO" id="GO:0005737">
    <property type="term" value="C:cytoplasm"/>
    <property type="evidence" value="ECO:0007669"/>
    <property type="project" value="UniProtKB-SubCell"/>
</dbReference>
<keyword evidence="11" id="KW-0560">Oxidoreductase</keyword>
<evidence type="ECO:0000256" key="2">
    <source>
        <dbReference type="ARBA" id="ARBA00017228"/>
    </source>
</evidence>
<dbReference type="GO" id="GO:0046872">
    <property type="term" value="F:metal ion binding"/>
    <property type="evidence" value="ECO:0007669"/>
    <property type="project" value="UniProtKB-UniRule"/>
</dbReference>
<comment type="subcellular location">
    <subcellularLocation>
        <location evidence="9">Cytoplasm</location>
    </subcellularLocation>
</comment>
<keyword evidence="8 9" id="KW-0143">Chaperone</keyword>
<dbReference type="GO" id="GO:0004109">
    <property type="term" value="F:coproporphyrinogen oxidase activity"/>
    <property type="evidence" value="ECO:0007669"/>
    <property type="project" value="InterPro"/>
</dbReference>
<feature type="domain" description="Radical SAM core" evidence="10">
    <location>
        <begin position="1"/>
        <end position="220"/>
    </location>
</feature>
<dbReference type="InterPro" id="IPR010723">
    <property type="entry name" value="HemN_C"/>
</dbReference>
<dbReference type="SUPFAM" id="SSF102114">
    <property type="entry name" value="Radical SAM enzymes"/>
    <property type="match status" value="1"/>
</dbReference>
<dbReference type="InterPro" id="IPR007197">
    <property type="entry name" value="rSAM"/>
</dbReference>
<dbReference type="PROSITE" id="PS51918">
    <property type="entry name" value="RADICAL_SAM"/>
    <property type="match status" value="1"/>
</dbReference>
<dbReference type="SFLD" id="SFLDS00029">
    <property type="entry name" value="Radical_SAM"/>
    <property type="match status" value="1"/>
</dbReference>
<protein>
    <recommendedName>
        <fullName evidence="2 9">Heme chaperone HemW</fullName>
    </recommendedName>
</protein>
<evidence type="ECO:0000256" key="1">
    <source>
        <dbReference type="ARBA" id="ARBA00006100"/>
    </source>
</evidence>
<evidence type="ECO:0000256" key="5">
    <source>
        <dbReference type="ARBA" id="ARBA00022723"/>
    </source>
</evidence>
<comment type="similarity">
    <text evidence="1">Belongs to the anaerobic coproporphyrinogen-III oxidase family. HemW subfamily.</text>
</comment>
<dbReference type="Pfam" id="PF06969">
    <property type="entry name" value="HemN_C"/>
    <property type="match status" value="1"/>
</dbReference>
<evidence type="ECO:0000256" key="7">
    <source>
        <dbReference type="ARBA" id="ARBA00023014"/>
    </source>
</evidence>
<dbReference type="Pfam" id="PF04055">
    <property type="entry name" value="Radical_SAM"/>
    <property type="match status" value="1"/>
</dbReference>
<dbReference type="CDD" id="cd01335">
    <property type="entry name" value="Radical_SAM"/>
    <property type="match status" value="1"/>
</dbReference>